<dbReference type="PROSITE" id="PS50110">
    <property type="entry name" value="RESPONSE_REGULATORY"/>
    <property type="match status" value="2"/>
</dbReference>
<protein>
    <submittedName>
        <fullName evidence="4">Response regulator receiver domain-containing protein</fullName>
    </submittedName>
</protein>
<dbReference type="AlphaFoldDB" id="A0A4R6XY98"/>
<feature type="modified residue" description="4-aspartylphosphate" evidence="2">
    <location>
        <position position="191"/>
    </location>
</feature>
<evidence type="ECO:0000313" key="5">
    <source>
        <dbReference type="Proteomes" id="UP000295724"/>
    </source>
</evidence>
<dbReference type="Gene3D" id="3.40.50.2300">
    <property type="match status" value="2"/>
</dbReference>
<dbReference type="Proteomes" id="UP000295724">
    <property type="component" value="Unassembled WGS sequence"/>
</dbReference>
<dbReference type="PANTHER" id="PTHR44591">
    <property type="entry name" value="STRESS RESPONSE REGULATOR PROTEIN 1"/>
    <property type="match status" value="1"/>
</dbReference>
<evidence type="ECO:0000259" key="3">
    <source>
        <dbReference type="PROSITE" id="PS50110"/>
    </source>
</evidence>
<comment type="caution">
    <text evidence="2">Lacks conserved residue(s) required for the propagation of feature annotation.</text>
</comment>
<feature type="domain" description="Response regulatory" evidence="3">
    <location>
        <begin position="12"/>
        <end position="128"/>
    </location>
</feature>
<reference evidence="4 5" key="1">
    <citation type="submission" date="2019-03" db="EMBL/GenBank/DDBJ databases">
        <title>Genomic Encyclopedia of Type Strains, Phase IV (KMG-IV): sequencing the most valuable type-strain genomes for metagenomic binning, comparative biology and taxonomic classification.</title>
        <authorList>
            <person name="Goeker M."/>
        </authorList>
    </citation>
    <scope>NUCLEOTIDE SEQUENCE [LARGE SCALE GENOMIC DNA]</scope>
    <source>
        <strain evidence="4 5">DSM 25488</strain>
    </source>
</reference>
<gene>
    <name evidence="4" type="ORF">C8D91_1196</name>
</gene>
<dbReference type="SUPFAM" id="SSF52172">
    <property type="entry name" value="CheY-like"/>
    <property type="match status" value="2"/>
</dbReference>
<dbReference type="CDD" id="cd00156">
    <property type="entry name" value="REC"/>
    <property type="match status" value="2"/>
</dbReference>
<dbReference type="SMART" id="SM00448">
    <property type="entry name" value="REC"/>
    <property type="match status" value="2"/>
</dbReference>
<name>A0A4R6XY98_9GAMM</name>
<keyword evidence="1 2" id="KW-0597">Phosphoprotein</keyword>
<comment type="caution">
    <text evidence="4">The sequence shown here is derived from an EMBL/GenBank/DDBJ whole genome shotgun (WGS) entry which is preliminary data.</text>
</comment>
<dbReference type="InterPro" id="IPR050595">
    <property type="entry name" value="Bact_response_regulator"/>
</dbReference>
<dbReference type="InterPro" id="IPR011006">
    <property type="entry name" value="CheY-like_superfamily"/>
</dbReference>
<organism evidence="4 5">
    <name type="scientific">Marinicella litoralis</name>
    <dbReference type="NCBI Taxonomy" id="644220"/>
    <lineage>
        <taxon>Bacteria</taxon>
        <taxon>Pseudomonadati</taxon>
        <taxon>Pseudomonadota</taxon>
        <taxon>Gammaproteobacteria</taxon>
        <taxon>Lysobacterales</taxon>
        <taxon>Marinicellaceae</taxon>
        <taxon>Marinicella</taxon>
    </lineage>
</organism>
<evidence type="ECO:0000313" key="4">
    <source>
        <dbReference type="EMBL" id="TDR22703.1"/>
    </source>
</evidence>
<evidence type="ECO:0000256" key="1">
    <source>
        <dbReference type="ARBA" id="ARBA00022553"/>
    </source>
</evidence>
<dbReference type="Pfam" id="PF00072">
    <property type="entry name" value="Response_reg"/>
    <property type="match status" value="2"/>
</dbReference>
<dbReference type="OrthoDB" id="6192798at2"/>
<dbReference type="EMBL" id="SNZB01000002">
    <property type="protein sequence ID" value="TDR22703.1"/>
    <property type="molecule type" value="Genomic_DNA"/>
</dbReference>
<sequence>MVYNALMSESQKVLIADSSKLARRLTEKLVKKIRPYTDVITVETVEQAITKLQDNRVDLIISALRLSDDDGTKICQYVRENLHYLPVIIVSGDVDSRVQERIMSSDVTDYIDKAAGQKGLEIFLRGLLRPDDQINGKILYIEDSAVVAHATKKLLQNHNLDITHTLSVTDAKAIIPTKDSAYDGFELVLTDYYLKNNETALEILDFVRNDLGLDKIEMPFVIMTGDENTENQKQILNLGANDLIGKPVNQEALVKKIKFQIRFTQFHREKSKNK</sequence>
<proteinExistence type="predicted"/>
<dbReference type="InterPro" id="IPR001789">
    <property type="entry name" value="Sig_transdc_resp-reg_receiver"/>
</dbReference>
<evidence type="ECO:0000256" key="2">
    <source>
        <dbReference type="PROSITE-ProRule" id="PRU00169"/>
    </source>
</evidence>
<dbReference type="PANTHER" id="PTHR44591:SF21">
    <property type="entry name" value="TWO-COMPONENT RESPONSE REGULATOR"/>
    <property type="match status" value="1"/>
</dbReference>
<feature type="domain" description="Response regulatory" evidence="3">
    <location>
        <begin position="137"/>
        <end position="261"/>
    </location>
</feature>
<dbReference type="GO" id="GO:0000160">
    <property type="term" value="P:phosphorelay signal transduction system"/>
    <property type="evidence" value="ECO:0007669"/>
    <property type="project" value="InterPro"/>
</dbReference>
<accession>A0A4R6XY98</accession>
<keyword evidence="5" id="KW-1185">Reference proteome</keyword>